<protein>
    <submittedName>
        <fullName evidence="3">PrsW family glutamic-type intramembrane protease</fullName>
        <ecNumber evidence="3">3.4.-.-</ecNumber>
    </submittedName>
</protein>
<dbReference type="PANTHER" id="PTHR36844">
    <property type="entry name" value="PROTEASE PRSW"/>
    <property type="match status" value="1"/>
</dbReference>
<organism evidence="3 4">
    <name type="scientific">Streptomyces evansiae</name>
    <dbReference type="NCBI Taxonomy" id="3075535"/>
    <lineage>
        <taxon>Bacteria</taxon>
        <taxon>Bacillati</taxon>
        <taxon>Actinomycetota</taxon>
        <taxon>Actinomycetes</taxon>
        <taxon>Kitasatosporales</taxon>
        <taxon>Streptomycetaceae</taxon>
        <taxon>Streptomyces</taxon>
    </lineage>
</organism>
<feature type="transmembrane region" description="Helical" evidence="2">
    <location>
        <begin position="163"/>
        <end position="183"/>
    </location>
</feature>
<feature type="transmembrane region" description="Helical" evidence="2">
    <location>
        <begin position="203"/>
        <end position="231"/>
    </location>
</feature>
<keyword evidence="2" id="KW-0812">Transmembrane</keyword>
<sequence length="535" mass="56915">MNSPSAPPAPQGLLTPRRPRWWRRRGARLTGLGVLLALCGLVMLGLVREETGTEAFLVGLGLAVLPAPAVVLAFRWLGRAHPLPWGTHAFVLAWGACAGALIALVANSFVAVWLADAWAHPVDPNTLAAFAVAPVVEESAKATALLLVLVFRGRLIRGPVDAVVLTGLTATGFAFTENILYLAKAFGSDRDEGTGAAITVATFFIRAVFSPFAHPLFTCMTGLGVGLALLSRRRVGRVLLPVAGLLLAMGMHAAWNGSTVLGPLGFPLVYVTIMIPALGFTVWLVLWHRQRELRTVRETLPRYALAGWLSPYEPLALGSLRSRRIAAEFASYHGIRADARRLRLYAAAATRLALLRSDAERGRRTPDFAHRERALLDHLWRDRALARPAFAHSWRLAPPRAPHLLPAQPADAAAPGGWYAPPAWWPPAPPRGYGQGPGYGHGHGAPPPPGRAHAPYGYGGGTAPYGGSPAPYGYGGRPAPYGYGGRPAPYGYGGPAPYAPGQPPYAAAPAGIPAGTGRQPTGEDARHDPWAPPRE</sequence>
<keyword evidence="4" id="KW-1185">Reference proteome</keyword>
<evidence type="ECO:0000313" key="4">
    <source>
        <dbReference type="Proteomes" id="UP001183610"/>
    </source>
</evidence>
<keyword evidence="3" id="KW-0645">Protease</keyword>
<feature type="transmembrane region" description="Helical" evidence="2">
    <location>
        <begin position="26"/>
        <end position="44"/>
    </location>
</feature>
<feature type="transmembrane region" description="Helical" evidence="2">
    <location>
        <begin position="238"/>
        <end position="255"/>
    </location>
</feature>
<dbReference type="GO" id="GO:0008233">
    <property type="term" value="F:peptidase activity"/>
    <property type="evidence" value="ECO:0007669"/>
    <property type="project" value="UniProtKB-KW"/>
</dbReference>
<keyword evidence="3" id="KW-0378">Hydrolase</keyword>
<feature type="region of interest" description="Disordered" evidence="1">
    <location>
        <begin position="492"/>
        <end position="535"/>
    </location>
</feature>
<reference evidence="4" key="1">
    <citation type="submission" date="2023-07" db="EMBL/GenBank/DDBJ databases">
        <title>30 novel species of actinomycetes from the DSMZ collection.</title>
        <authorList>
            <person name="Nouioui I."/>
        </authorList>
    </citation>
    <scope>NUCLEOTIDE SEQUENCE [LARGE SCALE GENOMIC DNA]</scope>
    <source>
        <strain evidence="4">DSM 41979</strain>
    </source>
</reference>
<dbReference type="InterPro" id="IPR026898">
    <property type="entry name" value="PrsW"/>
</dbReference>
<gene>
    <name evidence="3" type="ORF">RM698_15405</name>
</gene>
<dbReference type="PANTHER" id="PTHR36844:SF1">
    <property type="entry name" value="PROTEASE PRSW"/>
    <property type="match status" value="1"/>
</dbReference>
<comment type="caution">
    <text evidence="3">The sequence shown here is derived from an EMBL/GenBank/DDBJ whole genome shotgun (WGS) entry which is preliminary data.</text>
</comment>
<keyword evidence="2" id="KW-0472">Membrane</keyword>
<dbReference type="EC" id="3.4.-.-" evidence="3"/>
<evidence type="ECO:0000256" key="1">
    <source>
        <dbReference type="SAM" id="MobiDB-lite"/>
    </source>
</evidence>
<dbReference type="EMBL" id="JAVRET010000032">
    <property type="protein sequence ID" value="MDT0410440.1"/>
    <property type="molecule type" value="Genomic_DNA"/>
</dbReference>
<accession>A0ABU2R1E0</accession>
<proteinExistence type="predicted"/>
<dbReference type="Proteomes" id="UP001183610">
    <property type="component" value="Unassembled WGS sequence"/>
</dbReference>
<evidence type="ECO:0000313" key="3">
    <source>
        <dbReference type="EMBL" id="MDT0410440.1"/>
    </source>
</evidence>
<name>A0ABU2R1E0_9ACTN</name>
<evidence type="ECO:0000256" key="2">
    <source>
        <dbReference type="SAM" id="Phobius"/>
    </source>
</evidence>
<feature type="compositionally biased region" description="Low complexity" evidence="1">
    <location>
        <begin position="504"/>
        <end position="517"/>
    </location>
</feature>
<feature type="transmembrane region" description="Helical" evidence="2">
    <location>
        <begin position="56"/>
        <end position="77"/>
    </location>
</feature>
<feature type="transmembrane region" description="Helical" evidence="2">
    <location>
        <begin position="267"/>
        <end position="287"/>
    </location>
</feature>
<keyword evidence="2" id="KW-1133">Transmembrane helix</keyword>
<feature type="compositionally biased region" description="Basic and acidic residues" evidence="1">
    <location>
        <begin position="521"/>
        <end position="535"/>
    </location>
</feature>
<feature type="transmembrane region" description="Helical" evidence="2">
    <location>
        <begin position="89"/>
        <end position="115"/>
    </location>
</feature>
<dbReference type="Pfam" id="PF13367">
    <property type="entry name" value="PrsW-protease"/>
    <property type="match status" value="1"/>
</dbReference>
<feature type="region of interest" description="Disordered" evidence="1">
    <location>
        <begin position="435"/>
        <end position="454"/>
    </location>
</feature>
<dbReference type="GO" id="GO:0006508">
    <property type="term" value="P:proteolysis"/>
    <property type="evidence" value="ECO:0007669"/>
    <property type="project" value="UniProtKB-KW"/>
</dbReference>
<feature type="transmembrane region" description="Helical" evidence="2">
    <location>
        <begin position="127"/>
        <end position="151"/>
    </location>
</feature>